<feature type="non-terminal residue" evidence="2">
    <location>
        <position position="106"/>
    </location>
</feature>
<comment type="caution">
    <text evidence="2">The sequence shown here is derived from an EMBL/GenBank/DDBJ whole genome shotgun (WGS) entry which is preliminary data.</text>
</comment>
<reference evidence="2" key="1">
    <citation type="submission" date="2023-03" db="EMBL/GenBank/DDBJ databases">
        <title>Massive genome expansion in bonnet fungi (Mycena s.s.) driven by repeated elements and novel gene families across ecological guilds.</title>
        <authorList>
            <consortium name="Lawrence Berkeley National Laboratory"/>
            <person name="Harder C.B."/>
            <person name="Miyauchi S."/>
            <person name="Viragh M."/>
            <person name="Kuo A."/>
            <person name="Thoen E."/>
            <person name="Andreopoulos B."/>
            <person name="Lu D."/>
            <person name="Skrede I."/>
            <person name="Drula E."/>
            <person name="Henrissat B."/>
            <person name="Morin E."/>
            <person name="Kohler A."/>
            <person name="Barry K."/>
            <person name="LaButti K."/>
            <person name="Morin E."/>
            <person name="Salamov A."/>
            <person name="Lipzen A."/>
            <person name="Mereny Z."/>
            <person name="Hegedus B."/>
            <person name="Baldrian P."/>
            <person name="Stursova M."/>
            <person name="Weitz H."/>
            <person name="Taylor A."/>
            <person name="Grigoriev I.V."/>
            <person name="Nagy L.G."/>
            <person name="Martin F."/>
            <person name="Kauserud H."/>
        </authorList>
    </citation>
    <scope>NUCLEOTIDE SEQUENCE</scope>
    <source>
        <strain evidence="2">CBHHK067</strain>
    </source>
</reference>
<dbReference type="Proteomes" id="UP001221757">
    <property type="component" value="Unassembled WGS sequence"/>
</dbReference>
<gene>
    <name evidence="2" type="ORF">B0H17DRAFT_878603</name>
</gene>
<dbReference type="PANTHER" id="PTHR46929">
    <property type="entry name" value="EXPRESSED PROTEIN"/>
    <property type="match status" value="1"/>
</dbReference>
<feature type="domain" description="Myb/SANT-like" evidence="1">
    <location>
        <begin position="1"/>
        <end position="102"/>
    </location>
</feature>
<name>A0AAD7DTR1_MYCRO</name>
<dbReference type="Pfam" id="PF12776">
    <property type="entry name" value="Myb_DNA-bind_3"/>
    <property type="match status" value="1"/>
</dbReference>
<evidence type="ECO:0000313" key="2">
    <source>
        <dbReference type="EMBL" id="KAJ7698104.1"/>
    </source>
</evidence>
<dbReference type="InterPro" id="IPR024752">
    <property type="entry name" value="Myb/SANT-like_dom"/>
</dbReference>
<dbReference type="PANTHER" id="PTHR46929:SF3">
    <property type="entry name" value="MYB_SANT-LIKE DOMAIN-CONTAINING PROTEIN"/>
    <property type="match status" value="1"/>
</dbReference>
<accession>A0AAD7DTR1</accession>
<organism evidence="2 3">
    <name type="scientific">Mycena rosella</name>
    <name type="common">Pink bonnet</name>
    <name type="synonym">Agaricus rosellus</name>
    <dbReference type="NCBI Taxonomy" id="1033263"/>
    <lineage>
        <taxon>Eukaryota</taxon>
        <taxon>Fungi</taxon>
        <taxon>Dikarya</taxon>
        <taxon>Basidiomycota</taxon>
        <taxon>Agaricomycotina</taxon>
        <taxon>Agaricomycetes</taxon>
        <taxon>Agaricomycetidae</taxon>
        <taxon>Agaricales</taxon>
        <taxon>Marasmiineae</taxon>
        <taxon>Mycenaceae</taxon>
        <taxon>Mycena</taxon>
    </lineage>
</organism>
<dbReference type="EMBL" id="JARKIE010000027">
    <property type="protein sequence ID" value="KAJ7698104.1"/>
    <property type="molecule type" value="Genomic_DNA"/>
</dbReference>
<feature type="non-terminal residue" evidence="2">
    <location>
        <position position="1"/>
    </location>
</feature>
<proteinExistence type="predicted"/>
<evidence type="ECO:0000259" key="1">
    <source>
        <dbReference type="Pfam" id="PF12776"/>
    </source>
</evidence>
<dbReference type="AlphaFoldDB" id="A0AAD7DTR1"/>
<evidence type="ECO:0000313" key="3">
    <source>
        <dbReference type="Proteomes" id="UP001221757"/>
    </source>
</evidence>
<keyword evidence="3" id="KW-1185">Reference proteome</keyword>
<protein>
    <recommendedName>
        <fullName evidence="1">Myb/SANT-like domain-containing protein</fullName>
    </recommendedName>
</protein>
<sequence length="106" mass="12011">WCDADNAALIRKLRECKDMGMQSESGWKPQVWHLCAECLKGGAGGTKTADKISAFHRRMVHAHFSKLKSAFITVRKLREQSGFGWDDGLKMVTASDDVWEVYIEVH</sequence>